<comment type="caution">
    <text evidence="5">The sequence shown here is derived from an EMBL/GenBank/DDBJ whole genome shotgun (WGS) entry which is preliminary data.</text>
</comment>
<dbReference type="SUPFAM" id="SSF75169">
    <property type="entry name" value="DsrEFH-like"/>
    <property type="match status" value="1"/>
</dbReference>
<dbReference type="EMBL" id="CAKLPX010000001">
    <property type="protein sequence ID" value="CAH0990111.1"/>
    <property type="molecule type" value="Genomic_DNA"/>
</dbReference>
<dbReference type="PANTHER" id="PTHR34874:SF3">
    <property type="entry name" value="SULFURTRANSFERASE TUSD"/>
    <property type="match status" value="1"/>
</dbReference>
<protein>
    <submittedName>
        <fullName evidence="5">Sulfurtransferase DsrE</fullName>
        <ecNumber evidence="5">2.8.1.-</ecNumber>
    </submittedName>
</protein>
<evidence type="ECO:0000256" key="3">
    <source>
        <dbReference type="ARBA" id="ARBA00022490"/>
    </source>
</evidence>
<name>A0ABM9AA65_9GAMM</name>
<dbReference type="RefSeq" id="WP_237442803.1">
    <property type="nucleotide sequence ID" value="NZ_CAKLPX010000001.1"/>
</dbReference>
<dbReference type="InterPro" id="IPR003787">
    <property type="entry name" value="Sulphur_relay_DsrE/F-like"/>
</dbReference>
<dbReference type="EC" id="2.8.1.-" evidence="5"/>
<dbReference type="NCBIfam" id="NF001237">
    <property type="entry name" value="PRK00207.1"/>
    <property type="match status" value="1"/>
</dbReference>
<evidence type="ECO:0000256" key="1">
    <source>
        <dbReference type="ARBA" id="ARBA00004496"/>
    </source>
</evidence>
<comment type="subcellular location">
    <subcellularLocation>
        <location evidence="1">Cytoplasm</location>
    </subcellularLocation>
</comment>
<gene>
    <name evidence="5" type="primary">dsrE</name>
    <name evidence="5" type="ORF">SIN8267_00194</name>
</gene>
<dbReference type="InterPro" id="IPR027396">
    <property type="entry name" value="DsrEFH-like"/>
</dbReference>
<dbReference type="GO" id="GO:0016740">
    <property type="term" value="F:transferase activity"/>
    <property type="evidence" value="ECO:0007669"/>
    <property type="project" value="UniProtKB-KW"/>
</dbReference>
<accession>A0ABM9AA65</accession>
<keyword evidence="4 5" id="KW-0808">Transferase</keyword>
<dbReference type="Proteomes" id="UP000838100">
    <property type="component" value="Unassembled WGS sequence"/>
</dbReference>
<keyword evidence="3" id="KW-0963">Cytoplasm</keyword>
<dbReference type="PANTHER" id="PTHR34874">
    <property type="entry name" value="PROTEIN YCHN"/>
    <property type="match status" value="1"/>
</dbReference>
<evidence type="ECO:0000313" key="6">
    <source>
        <dbReference type="Proteomes" id="UP000838100"/>
    </source>
</evidence>
<dbReference type="Pfam" id="PF02635">
    <property type="entry name" value="DsrE"/>
    <property type="match status" value="1"/>
</dbReference>
<evidence type="ECO:0000313" key="5">
    <source>
        <dbReference type="EMBL" id="CAH0990111.1"/>
    </source>
</evidence>
<reference evidence="5" key="1">
    <citation type="submission" date="2021-12" db="EMBL/GenBank/DDBJ databases">
        <authorList>
            <person name="Rodrigo-Torres L."/>
            <person name="Arahal R. D."/>
            <person name="Lucena T."/>
        </authorList>
    </citation>
    <scope>NUCLEOTIDE SEQUENCE</scope>
    <source>
        <strain evidence="5">CECT 8267</strain>
    </source>
</reference>
<proteinExistence type="inferred from homology"/>
<dbReference type="InterPro" id="IPR017463">
    <property type="entry name" value="Sulphur_relay_TusD/DsrE"/>
</dbReference>
<comment type="similarity">
    <text evidence="2">Belongs to the DsrE/TusD family.</text>
</comment>
<evidence type="ECO:0000256" key="2">
    <source>
        <dbReference type="ARBA" id="ARBA00007067"/>
    </source>
</evidence>
<keyword evidence="6" id="KW-1185">Reference proteome</keyword>
<sequence>MIFSIAIYGAPYSSAASISAIQFAEAATEQGHELYRVFFYHDGVQTASLFTTPPQDEPALYLRWQALARDHNIDLVVCVAAALKRGVLDQDEAERWSKPGNNLAESFTLSGLGQLVDATIKADRHITFGD</sequence>
<dbReference type="NCBIfam" id="TIGR03012">
    <property type="entry name" value="sulf_tusD_dsrE"/>
    <property type="match status" value="1"/>
</dbReference>
<organism evidence="5 6">
    <name type="scientific">Sinobacterium norvegicum</name>
    <dbReference type="NCBI Taxonomy" id="1641715"/>
    <lineage>
        <taxon>Bacteria</taxon>
        <taxon>Pseudomonadati</taxon>
        <taxon>Pseudomonadota</taxon>
        <taxon>Gammaproteobacteria</taxon>
        <taxon>Cellvibrionales</taxon>
        <taxon>Spongiibacteraceae</taxon>
        <taxon>Sinobacterium</taxon>
    </lineage>
</organism>
<evidence type="ECO:0000256" key="4">
    <source>
        <dbReference type="ARBA" id="ARBA00022679"/>
    </source>
</evidence>
<dbReference type="Gene3D" id="3.40.1260.10">
    <property type="entry name" value="DsrEFH-like"/>
    <property type="match status" value="1"/>
</dbReference>